<comment type="caution">
    <text evidence="4">The sequence shown here is derived from an EMBL/GenBank/DDBJ whole genome shotgun (WGS) entry which is preliminary data.</text>
</comment>
<keyword evidence="1" id="KW-0175">Coiled coil</keyword>
<proteinExistence type="predicted"/>
<evidence type="ECO:0000256" key="1">
    <source>
        <dbReference type="SAM" id="Coils"/>
    </source>
</evidence>
<feature type="region of interest" description="Disordered" evidence="2">
    <location>
        <begin position="602"/>
        <end position="635"/>
    </location>
</feature>
<feature type="compositionally biased region" description="Polar residues" evidence="2">
    <location>
        <begin position="357"/>
        <end position="385"/>
    </location>
</feature>
<evidence type="ECO:0000313" key="5">
    <source>
        <dbReference type="Proteomes" id="UP000038009"/>
    </source>
</evidence>
<feature type="transmembrane region" description="Helical" evidence="3">
    <location>
        <begin position="1099"/>
        <end position="1124"/>
    </location>
</feature>
<evidence type="ECO:0008006" key="6">
    <source>
        <dbReference type="Google" id="ProtNLM"/>
    </source>
</evidence>
<evidence type="ECO:0000313" key="4">
    <source>
        <dbReference type="EMBL" id="KPI90757.1"/>
    </source>
</evidence>
<dbReference type="OrthoDB" id="266882at2759"/>
<feature type="region of interest" description="Disordered" evidence="2">
    <location>
        <begin position="179"/>
        <end position="217"/>
    </location>
</feature>
<feature type="region of interest" description="Disordered" evidence="2">
    <location>
        <begin position="1487"/>
        <end position="1535"/>
    </location>
</feature>
<feature type="compositionally biased region" description="Low complexity" evidence="2">
    <location>
        <begin position="488"/>
        <end position="507"/>
    </location>
</feature>
<dbReference type="PANTHER" id="PTHR48125:SF10">
    <property type="entry name" value="OS12G0136300 PROTEIN"/>
    <property type="match status" value="1"/>
</dbReference>
<feature type="transmembrane region" description="Helical" evidence="3">
    <location>
        <begin position="976"/>
        <end position="998"/>
    </location>
</feature>
<feature type="region of interest" description="Disordered" evidence="2">
    <location>
        <begin position="1378"/>
        <end position="1422"/>
    </location>
</feature>
<keyword evidence="3" id="KW-0472">Membrane</keyword>
<feature type="compositionally biased region" description="Low complexity" evidence="2">
    <location>
        <begin position="1547"/>
        <end position="1567"/>
    </location>
</feature>
<dbReference type="PANTHER" id="PTHR48125">
    <property type="entry name" value="LP07818P1"/>
    <property type="match status" value="1"/>
</dbReference>
<feature type="region of interest" description="Disordered" evidence="2">
    <location>
        <begin position="767"/>
        <end position="801"/>
    </location>
</feature>
<feature type="compositionally biased region" description="Pro residues" evidence="2">
    <location>
        <begin position="515"/>
        <end position="527"/>
    </location>
</feature>
<protein>
    <recommendedName>
        <fullName evidence="6">Transmembrane protein</fullName>
    </recommendedName>
</protein>
<feature type="compositionally biased region" description="Low complexity" evidence="2">
    <location>
        <begin position="402"/>
        <end position="424"/>
    </location>
</feature>
<dbReference type="OMA" id="AHAGEYM"/>
<feature type="compositionally biased region" description="Low complexity" evidence="2">
    <location>
        <begin position="1407"/>
        <end position="1422"/>
    </location>
</feature>
<feature type="region of interest" description="Disordered" evidence="2">
    <location>
        <begin position="1547"/>
        <end position="1583"/>
    </location>
</feature>
<evidence type="ECO:0000256" key="2">
    <source>
        <dbReference type="SAM" id="MobiDB-lite"/>
    </source>
</evidence>
<feature type="compositionally biased region" description="Basic and acidic residues" evidence="2">
    <location>
        <begin position="610"/>
        <end position="626"/>
    </location>
</feature>
<feature type="compositionally biased region" description="Polar residues" evidence="2">
    <location>
        <begin position="1493"/>
        <end position="1512"/>
    </location>
</feature>
<dbReference type="VEuPathDB" id="TriTrypDB:Lsey_0002_0810"/>
<reference evidence="4 5" key="1">
    <citation type="journal article" date="2015" name="PLoS Pathog.">
        <title>Leptomonas seymouri: Adaptations to the Dixenous Life Cycle Analyzed by Genome Sequencing, Transcriptome Profiling and Co-infection with Leishmania donovani.</title>
        <authorList>
            <person name="Kraeva N."/>
            <person name="Butenko A."/>
            <person name="Hlavacova J."/>
            <person name="Kostygov A."/>
            <person name="Myskova J."/>
            <person name="Grybchuk D."/>
            <person name="Lestinova T."/>
            <person name="Votypka J."/>
            <person name="Volf P."/>
            <person name="Opperdoes F."/>
            <person name="Flegontov P."/>
            <person name="Lukes J."/>
            <person name="Yurchenko V."/>
        </authorList>
    </citation>
    <scope>NUCLEOTIDE SEQUENCE [LARGE SCALE GENOMIC DNA]</scope>
    <source>
        <strain evidence="4 5">ATCC 30220</strain>
    </source>
</reference>
<feature type="region of interest" description="Disordered" evidence="2">
    <location>
        <begin position="402"/>
        <end position="531"/>
    </location>
</feature>
<evidence type="ECO:0000256" key="3">
    <source>
        <dbReference type="SAM" id="Phobius"/>
    </source>
</evidence>
<feature type="transmembrane region" description="Helical" evidence="3">
    <location>
        <begin position="1170"/>
        <end position="1194"/>
    </location>
</feature>
<feature type="region of interest" description="Disordered" evidence="2">
    <location>
        <begin position="250"/>
        <end position="386"/>
    </location>
</feature>
<feature type="compositionally biased region" description="Low complexity" evidence="2">
    <location>
        <begin position="256"/>
        <end position="267"/>
    </location>
</feature>
<name>A0A0N0P9I3_LEPSE</name>
<organism evidence="4 5">
    <name type="scientific">Leptomonas seymouri</name>
    <dbReference type="NCBI Taxonomy" id="5684"/>
    <lineage>
        <taxon>Eukaryota</taxon>
        <taxon>Discoba</taxon>
        <taxon>Euglenozoa</taxon>
        <taxon>Kinetoplastea</taxon>
        <taxon>Metakinetoplastina</taxon>
        <taxon>Trypanosomatida</taxon>
        <taxon>Trypanosomatidae</taxon>
        <taxon>Leishmaniinae</taxon>
        <taxon>Leptomonas</taxon>
    </lineage>
</organism>
<feature type="compositionally biased region" description="Pro residues" evidence="2">
    <location>
        <begin position="455"/>
        <end position="465"/>
    </location>
</feature>
<gene>
    <name evidence="4" type="ORF">ABL78_0193</name>
</gene>
<feature type="compositionally biased region" description="Basic and acidic residues" evidence="2">
    <location>
        <begin position="1295"/>
        <end position="1309"/>
    </location>
</feature>
<keyword evidence="5" id="KW-1185">Reference proteome</keyword>
<keyword evidence="3" id="KW-0812">Transmembrane</keyword>
<dbReference type="EMBL" id="LJSK01000002">
    <property type="protein sequence ID" value="KPI90757.1"/>
    <property type="molecule type" value="Genomic_DNA"/>
</dbReference>
<feature type="compositionally biased region" description="Low complexity" evidence="2">
    <location>
        <begin position="434"/>
        <end position="448"/>
    </location>
</feature>
<sequence>MKGSNNSGGGATSPYPSPLLQAINHSDDHHASASGIESGGVPPAMAEPGTSNYYASGNSPITLSNAASPLSPEVNHTDYMYAMNAHHNMQMLSNSTSLSSAALEDSQKHSYHPIDFMVMAAEASAGNLAESLESGRMQRYSGELSPLGGAGMAMATGQHSTEQSSFVATSEQVQLSPLLPHSTTYGFGSPEGPQNKLYAPPSSPASGLEASYGPTPSSMPAAASTYAKALPDFPQRNHSIVFSDMSKQLQPQLSPNNSMVSTTTNTVDKSPLDPSMTARDITPSRLLAPSQDVSRSPFLHSPDSSVDTHRSTITTPFSELQRGAGGRGSTFPTNRLPNPPERPPSHLPLDAAFLADSQRSTTDVAGVKSSKQSTPIATLLSNPPSSAKAIPYQTPLALLAPRSSSSGSTLAVPSASVDAAPSDSQHNADKERPSSASGGSGSQRSAEAVGAVVHPPQPPPIPPSSQPSALTILPPSVPAAHAQRPRKGSLSASGSSSSSSPLSSAASQHSQKQPLPSPSEPAQPFPTPTTSAAETDLLTHFTPLIQQADYLKSDVKGIACTSAFTMGDMASTTVKLRLLRHEVLGRAEPIPAIQQSAISAGREKRLKTMPKREGRSEGATKAEKGASGEPSPPSRVVDVGDFHDTLVVFDNVLLSISFALWGSVAYYNELVRGLLRYCAADVAAQHKDAVGEERGTVPKSAADSKSRLKVPFSSVLRFLNHCGVDVLVMSSNRRAASSFCAKRQQVRRRLCRASAAACAALNRELTAGTEDPENQGDGSLAQLSPQPPPQDQTPNSRNTSEPLRRVLIALSYDSRQQLWCPLTVSRPVRQIAAAWHEHRRLTHRQARRKERRERRCEEMKAEAEKKKAAVEAKLNAWHQRMHALCQVENAPAAPAATEAASAQGISGEEPALQHVPVVMRSTDATTDGSNSPMVKVDSKLPFDGVLYPNLMQMDVSFGVILKQSMHPLFGIPRLRLIVGVPLGVSSCALGLALIIYVAKTTTVCFFDSITELCAVVDKDLTGSSGSDSSQGVSCYSIIANSALSGFQSKLSDQFLYGHLVSPGNCLIVTICCLFAATVNSALIPFFAVRYLALGGVQPLFHYVLQAAQVLLGAITCAFAAYVLFCFHGRRHTIACGAMKAADAMLCYSRVQSCGSQYSYAAYTRLRGPNVALILSIVYLVLCVLHWLVSFLPVVPSASRQDAIPTATPDTYTFRPSLFAPDGPTPKEVQQLRHVIQAPLRQDVRQCVQQQDRLLTASTTIGEMMQANRAQSLKQMKLNEQRRLRRAQPFGKKLTKNRDGSNGRSIDKWGRGGRSGGRQQRYLVWGDETNDNPNSSSDSDSTRSDAAVTAAPPRDRKVVLAPRLVERVNEIGAKVRARALQPPQTLHSSRPARAASDSEALNSMAKRPPGLNPLALSSPAPTSAAGCVGSSVSPFYRKSSSPRKVVVIAENSVGSDDAPESSVAAASHMARSPSLAAESRLSIHAATRALSSPRKATQTDSILSVQQPMSRSQPLARATTPMLTSESSCRHSSVSAAHRKMSLDAFRLSQSARSTSSARPSVVSSAVESEIDRIASRLRSAHPS</sequence>
<dbReference type="Proteomes" id="UP000038009">
    <property type="component" value="Unassembled WGS sequence"/>
</dbReference>
<feature type="coiled-coil region" evidence="1">
    <location>
        <begin position="846"/>
        <end position="880"/>
    </location>
</feature>
<feature type="compositionally biased region" description="Polar residues" evidence="2">
    <location>
        <begin position="1520"/>
        <end position="1534"/>
    </location>
</feature>
<feature type="compositionally biased region" description="Pro residues" evidence="2">
    <location>
        <begin position="337"/>
        <end position="346"/>
    </location>
</feature>
<feature type="compositionally biased region" description="Low complexity" evidence="2">
    <location>
        <begin position="1330"/>
        <end position="1350"/>
    </location>
</feature>
<keyword evidence="3" id="KW-1133">Transmembrane helix</keyword>
<accession>A0A0N0P9I3</accession>
<feature type="region of interest" description="Disordered" evidence="2">
    <location>
        <begin position="1283"/>
        <end position="1354"/>
    </location>
</feature>
<feature type="region of interest" description="Disordered" evidence="2">
    <location>
        <begin position="1"/>
        <end position="52"/>
    </location>
</feature>
<feature type="compositionally biased region" description="Gly residues" evidence="2">
    <location>
        <begin position="1"/>
        <end position="11"/>
    </location>
</feature>
<feature type="transmembrane region" description="Helical" evidence="3">
    <location>
        <begin position="1065"/>
        <end position="1087"/>
    </location>
</feature>